<accession>A0AC58T364</accession>
<protein>
    <submittedName>
        <fullName evidence="2">Uncharacterized protein LOC142171856</fullName>
    </submittedName>
</protein>
<gene>
    <name evidence="2" type="primary">LOC142171856</name>
</gene>
<sequence>MYKVPMKAVIRTVCQKKVCISLWDTQLLHKCENAWKKTYVHATKDEKFRSKQQLQTIKLGSRTIDEYLKEFKGIYDGLAAIHKHVDDDSKVINFARGLGTKYKMFRTVILGKEPYPTMSQLVTYLSGFNLRKDEGDDSQQMNHNMTFAAKRTYNNKDIGNFSNKRAPEDLPQALATFNVDSQNGGDNAHYMDYGVRTHMTNNIGNLSNLKPYSGNNIIVLGNGQELDITHIGKRTISGVRMSEVLVVPKLKKNLLSVSKITRDNCCYTEFDESSFVVKDKRTRKQMARGTKEKRYMP</sequence>
<dbReference type="RefSeq" id="XP_075091662.1">
    <property type="nucleotide sequence ID" value="XM_075235561.1"/>
</dbReference>
<dbReference type="Proteomes" id="UP000790787">
    <property type="component" value="Chromosome 17"/>
</dbReference>
<keyword evidence="1" id="KW-1185">Reference proteome</keyword>
<name>A0AC58T364_TOBAC</name>
<reference evidence="1" key="1">
    <citation type="journal article" date="2014" name="Nat. Commun.">
        <title>The tobacco genome sequence and its comparison with those of tomato and potato.</title>
        <authorList>
            <person name="Sierro N."/>
            <person name="Battey J.N."/>
            <person name="Ouadi S."/>
            <person name="Bakaher N."/>
            <person name="Bovet L."/>
            <person name="Willig A."/>
            <person name="Goepfert S."/>
            <person name="Peitsch M.C."/>
            <person name="Ivanov N.V."/>
        </authorList>
    </citation>
    <scope>NUCLEOTIDE SEQUENCE [LARGE SCALE GENOMIC DNA]</scope>
</reference>
<evidence type="ECO:0000313" key="2">
    <source>
        <dbReference type="RefSeq" id="XP_075091662.1"/>
    </source>
</evidence>
<organism evidence="1 2">
    <name type="scientific">Nicotiana tabacum</name>
    <name type="common">Common tobacco</name>
    <dbReference type="NCBI Taxonomy" id="4097"/>
    <lineage>
        <taxon>Eukaryota</taxon>
        <taxon>Viridiplantae</taxon>
        <taxon>Streptophyta</taxon>
        <taxon>Embryophyta</taxon>
        <taxon>Tracheophyta</taxon>
        <taxon>Spermatophyta</taxon>
        <taxon>Magnoliopsida</taxon>
        <taxon>eudicotyledons</taxon>
        <taxon>Gunneridae</taxon>
        <taxon>Pentapetalae</taxon>
        <taxon>asterids</taxon>
        <taxon>lamiids</taxon>
        <taxon>Solanales</taxon>
        <taxon>Solanaceae</taxon>
        <taxon>Nicotianoideae</taxon>
        <taxon>Nicotianeae</taxon>
        <taxon>Nicotiana</taxon>
    </lineage>
</organism>
<reference evidence="2" key="2">
    <citation type="submission" date="2025-08" db="UniProtKB">
        <authorList>
            <consortium name="RefSeq"/>
        </authorList>
    </citation>
    <scope>IDENTIFICATION</scope>
    <source>
        <tissue evidence="2">Leaf</tissue>
    </source>
</reference>
<evidence type="ECO:0000313" key="1">
    <source>
        <dbReference type="Proteomes" id="UP000790787"/>
    </source>
</evidence>
<proteinExistence type="predicted"/>